<name>A0A0J7KLI0_LASNI</name>
<comment type="caution">
    <text evidence="2">The sequence shown here is derived from an EMBL/GenBank/DDBJ whole genome shotgun (WGS) entry which is preliminary data.</text>
</comment>
<dbReference type="EMBL" id="LBMM01005920">
    <property type="protein sequence ID" value="KMQ91094.1"/>
    <property type="molecule type" value="Genomic_DNA"/>
</dbReference>
<dbReference type="AlphaFoldDB" id="A0A0J7KLI0"/>
<sequence length="89" mass="10698">MPEKYRLDMHMSKGQSAHIQNLYSPIMIYAAEVRYHKNKITAQDNRNADTEKNNRKHTNYKRPNTKQEVSEESVTYRMLLDEYDKEEEC</sequence>
<protein>
    <submittedName>
        <fullName evidence="2">Ankyrin repeat and mynd domain-containing protein 1-like protein</fullName>
    </submittedName>
</protein>
<feature type="region of interest" description="Disordered" evidence="1">
    <location>
        <begin position="40"/>
        <end position="72"/>
    </location>
</feature>
<gene>
    <name evidence="2" type="ORF">RF55_9082</name>
</gene>
<keyword evidence="3" id="KW-1185">Reference proteome</keyword>
<organism evidence="2 3">
    <name type="scientific">Lasius niger</name>
    <name type="common">Black garden ant</name>
    <dbReference type="NCBI Taxonomy" id="67767"/>
    <lineage>
        <taxon>Eukaryota</taxon>
        <taxon>Metazoa</taxon>
        <taxon>Ecdysozoa</taxon>
        <taxon>Arthropoda</taxon>
        <taxon>Hexapoda</taxon>
        <taxon>Insecta</taxon>
        <taxon>Pterygota</taxon>
        <taxon>Neoptera</taxon>
        <taxon>Endopterygota</taxon>
        <taxon>Hymenoptera</taxon>
        <taxon>Apocrita</taxon>
        <taxon>Aculeata</taxon>
        <taxon>Formicoidea</taxon>
        <taxon>Formicidae</taxon>
        <taxon>Formicinae</taxon>
        <taxon>Lasius</taxon>
        <taxon>Lasius</taxon>
    </lineage>
</organism>
<proteinExistence type="predicted"/>
<feature type="compositionally biased region" description="Basic residues" evidence="1">
    <location>
        <begin position="54"/>
        <end position="64"/>
    </location>
</feature>
<accession>A0A0J7KLI0</accession>
<dbReference type="Proteomes" id="UP000036403">
    <property type="component" value="Unassembled WGS sequence"/>
</dbReference>
<dbReference type="PaxDb" id="67767-A0A0J7KLI0"/>
<evidence type="ECO:0000313" key="3">
    <source>
        <dbReference type="Proteomes" id="UP000036403"/>
    </source>
</evidence>
<reference evidence="2 3" key="1">
    <citation type="submission" date="2015-04" db="EMBL/GenBank/DDBJ databases">
        <title>Lasius niger genome sequencing.</title>
        <authorList>
            <person name="Konorov E.A."/>
            <person name="Nikitin M.A."/>
            <person name="Kirill M.V."/>
            <person name="Chang P."/>
        </authorList>
    </citation>
    <scope>NUCLEOTIDE SEQUENCE [LARGE SCALE GENOMIC DNA]</scope>
    <source>
        <tissue evidence="2">Whole</tissue>
    </source>
</reference>
<evidence type="ECO:0000313" key="2">
    <source>
        <dbReference type="EMBL" id="KMQ91094.1"/>
    </source>
</evidence>
<evidence type="ECO:0000256" key="1">
    <source>
        <dbReference type="SAM" id="MobiDB-lite"/>
    </source>
</evidence>